<keyword evidence="3" id="KW-1185">Reference proteome</keyword>
<dbReference type="GO" id="GO:0003899">
    <property type="term" value="F:DNA-directed RNA polymerase activity"/>
    <property type="evidence" value="ECO:0007669"/>
    <property type="project" value="InterPro"/>
</dbReference>
<proteinExistence type="predicted"/>
<dbReference type="GO" id="GO:0006260">
    <property type="term" value="P:DNA replication"/>
    <property type="evidence" value="ECO:0007669"/>
    <property type="project" value="InterPro"/>
</dbReference>
<accession>A0AA41R8S1</accession>
<dbReference type="AlphaFoldDB" id="A0AA41R8S1"/>
<dbReference type="SUPFAM" id="SSF57783">
    <property type="entry name" value="Zinc beta-ribbon"/>
    <property type="match status" value="1"/>
</dbReference>
<feature type="domain" description="Zinc finger CHC2-type" evidence="1">
    <location>
        <begin position="9"/>
        <end position="92"/>
    </location>
</feature>
<dbReference type="EMBL" id="JALJRB010000057">
    <property type="protein sequence ID" value="MCJ8503170.1"/>
    <property type="molecule type" value="Genomic_DNA"/>
</dbReference>
<dbReference type="GO" id="GO:0003677">
    <property type="term" value="F:DNA binding"/>
    <property type="evidence" value="ECO:0007669"/>
    <property type="project" value="InterPro"/>
</dbReference>
<comment type="caution">
    <text evidence="2">The sequence shown here is derived from an EMBL/GenBank/DDBJ whole genome shotgun (WGS) entry which is preliminary data.</text>
</comment>
<gene>
    <name evidence="2" type="ORF">MRX98_21535</name>
</gene>
<evidence type="ECO:0000313" key="2">
    <source>
        <dbReference type="EMBL" id="MCJ8503170.1"/>
    </source>
</evidence>
<dbReference type="GO" id="GO:0008270">
    <property type="term" value="F:zinc ion binding"/>
    <property type="evidence" value="ECO:0007669"/>
    <property type="project" value="InterPro"/>
</dbReference>
<dbReference type="Pfam" id="PF01807">
    <property type="entry name" value="Zn_ribbon_DnaG"/>
    <property type="match status" value="1"/>
</dbReference>
<sequence length="96" mass="11036">MTCYYPSALLRTLRNRIPIGNLIVQVLKLETYNRGGWLRFRCPCCGSLHTATNPTTNLARCFECRKNFNPIDMVMAAGKCSFVEAVEHLKRHYLAR</sequence>
<dbReference type="Proteomes" id="UP001165427">
    <property type="component" value="Unassembled WGS sequence"/>
</dbReference>
<dbReference type="RefSeq" id="WP_246915147.1">
    <property type="nucleotide sequence ID" value="NZ_JALJRB010000057.1"/>
</dbReference>
<organism evidence="2 3">
    <name type="scientific">Desulfatitalea alkaliphila</name>
    <dbReference type="NCBI Taxonomy" id="2929485"/>
    <lineage>
        <taxon>Bacteria</taxon>
        <taxon>Pseudomonadati</taxon>
        <taxon>Thermodesulfobacteriota</taxon>
        <taxon>Desulfobacteria</taxon>
        <taxon>Desulfobacterales</taxon>
        <taxon>Desulfosarcinaceae</taxon>
        <taxon>Desulfatitalea</taxon>
    </lineage>
</organism>
<evidence type="ECO:0000259" key="1">
    <source>
        <dbReference type="Pfam" id="PF01807"/>
    </source>
</evidence>
<name>A0AA41R8S1_9BACT</name>
<reference evidence="2" key="1">
    <citation type="submission" date="2022-04" db="EMBL/GenBank/DDBJ databases">
        <title>Desulfatitalea alkaliphila sp. nov., a novel anaerobic sulfate-reducing bacterium isolated from terrestrial mud volcano, Taman Peninsula, Russia.</title>
        <authorList>
            <person name="Khomyakova M.A."/>
            <person name="Merkel A.Y."/>
            <person name="Slobodkin A.I."/>
        </authorList>
    </citation>
    <scope>NUCLEOTIDE SEQUENCE</scope>
    <source>
        <strain evidence="2">M08but</strain>
    </source>
</reference>
<protein>
    <submittedName>
        <fullName evidence="2">CHC2 zinc finger domain-containing protein</fullName>
    </submittedName>
</protein>
<dbReference type="Gene3D" id="3.90.580.10">
    <property type="entry name" value="Zinc finger, CHC2-type domain"/>
    <property type="match status" value="1"/>
</dbReference>
<dbReference type="InterPro" id="IPR036977">
    <property type="entry name" value="DNA_primase_Znf_CHC2"/>
</dbReference>
<evidence type="ECO:0000313" key="3">
    <source>
        <dbReference type="Proteomes" id="UP001165427"/>
    </source>
</evidence>
<dbReference type="InterPro" id="IPR002694">
    <property type="entry name" value="Znf_CHC2"/>
</dbReference>